<reference evidence="8" key="1">
    <citation type="submission" date="2025-08" db="UniProtKB">
        <authorList>
            <consortium name="RefSeq"/>
        </authorList>
    </citation>
    <scope>IDENTIFICATION</scope>
    <source>
        <tissue evidence="8">Whole insect</tissue>
    </source>
</reference>
<dbReference type="PANTHER" id="PTHR46927">
    <property type="entry name" value="AGAP005574-PA"/>
    <property type="match status" value="1"/>
</dbReference>
<dbReference type="SUPFAM" id="SSF57716">
    <property type="entry name" value="Glucocorticoid receptor-like (DNA-binding domain)"/>
    <property type="match status" value="1"/>
</dbReference>
<dbReference type="InterPro" id="IPR052224">
    <property type="entry name" value="THAP_domain_protein"/>
</dbReference>
<keyword evidence="1" id="KW-0479">Metal-binding</keyword>
<dbReference type="Gene3D" id="6.20.210.20">
    <property type="entry name" value="THAP domain"/>
    <property type="match status" value="1"/>
</dbReference>
<evidence type="ECO:0000256" key="6">
    <source>
        <dbReference type="SAM" id="MobiDB-lite"/>
    </source>
</evidence>
<dbReference type="RefSeq" id="XP_028145079.1">
    <property type="nucleotide sequence ID" value="XM_028289278.1"/>
</dbReference>
<proteinExistence type="predicted"/>
<feature type="domain" description="THAP-type" evidence="7">
    <location>
        <begin position="1"/>
        <end position="80"/>
    </location>
</feature>
<name>A0A6P7G7P2_DIAVI</name>
<dbReference type="PANTHER" id="PTHR46927:SF3">
    <property type="entry name" value="THAP-TYPE DOMAIN-CONTAINING PROTEIN"/>
    <property type="match status" value="1"/>
</dbReference>
<keyword evidence="4 5" id="KW-0238">DNA-binding</keyword>
<keyword evidence="2 5" id="KW-0863">Zinc-finger</keyword>
<dbReference type="PROSITE" id="PS50950">
    <property type="entry name" value="ZF_THAP"/>
    <property type="match status" value="1"/>
</dbReference>
<organism evidence="8">
    <name type="scientific">Diabrotica virgifera virgifera</name>
    <name type="common">western corn rootworm</name>
    <dbReference type="NCBI Taxonomy" id="50390"/>
    <lineage>
        <taxon>Eukaryota</taxon>
        <taxon>Metazoa</taxon>
        <taxon>Ecdysozoa</taxon>
        <taxon>Arthropoda</taxon>
        <taxon>Hexapoda</taxon>
        <taxon>Insecta</taxon>
        <taxon>Pterygota</taxon>
        <taxon>Neoptera</taxon>
        <taxon>Endopterygota</taxon>
        <taxon>Coleoptera</taxon>
        <taxon>Polyphaga</taxon>
        <taxon>Cucujiformia</taxon>
        <taxon>Chrysomeloidea</taxon>
        <taxon>Chrysomelidae</taxon>
        <taxon>Galerucinae</taxon>
        <taxon>Diabroticina</taxon>
        <taxon>Diabroticites</taxon>
        <taxon>Diabrotica</taxon>
    </lineage>
</organism>
<feature type="region of interest" description="Disordered" evidence="6">
    <location>
        <begin position="106"/>
        <end position="125"/>
    </location>
</feature>
<dbReference type="GO" id="GO:0003677">
    <property type="term" value="F:DNA binding"/>
    <property type="evidence" value="ECO:0007669"/>
    <property type="project" value="UniProtKB-UniRule"/>
</dbReference>
<accession>A0A6P7G7P2</accession>
<protein>
    <submittedName>
        <fullName evidence="8">THAP domain-containing protein 1-like</fullName>
    </submittedName>
</protein>
<evidence type="ECO:0000256" key="2">
    <source>
        <dbReference type="ARBA" id="ARBA00022771"/>
    </source>
</evidence>
<evidence type="ECO:0000256" key="4">
    <source>
        <dbReference type="ARBA" id="ARBA00023125"/>
    </source>
</evidence>
<keyword evidence="3" id="KW-0862">Zinc</keyword>
<evidence type="ECO:0000259" key="7">
    <source>
        <dbReference type="PROSITE" id="PS50950"/>
    </source>
</evidence>
<dbReference type="Pfam" id="PF05485">
    <property type="entry name" value="THAP"/>
    <property type="match status" value="1"/>
</dbReference>
<gene>
    <name evidence="8" type="primary">LOC114338675</name>
</gene>
<dbReference type="SMART" id="SM00980">
    <property type="entry name" value="THAP"/>
    <property type="match status" value="1"/>
</dbReference>
<dbReference type="GO" id="GO:0008270">
    <property type="term" value="F:zinc ion binding"/>
    <property type="evidence" value="ECO:0007669"/>
    <property type="project" value="UniProtKB-KW"/>
</dbReference>
<evidence type="ECO:0000256" key="5">
    <source>
        <dbReference type="PROSITE-ProRule" id="PRU00309"/>
    </source>
</evidence>
<dbReference type="InterPro" id="IPR038441">
    <property type="entry name" value="THAP_Znf_sf"/>
</dbReference>
<evidence type="ECO:0000256" key="1">
    <source>
        <dbReference type="ARBA" id="ARBA00022723"/>
    </source>
</evidence>
<dbReference type="InterPro" id="IPR006612">
    <property type="entry name" value="THAP_Znf"/>
</dbReference>
<evidence type="ECO:0000256" key="3">
    <source>
        <dbReference type="ARBA" id="ARBA00022833"/>
    </source>
</evidence>
<dbReference type="InParanoid" id="A0A6P7G7P2"/>
<dbReference type="AlphaFoldDB" id="A0A6P7G7P2"/>
<sequence>MPQCCVVPLCSSRTSGHRFPKDSLMRKKWIIAIRRDKYVPTINARICNKHFVKTDYVLPLDSNVKNPKPRLKKNVIPSQFSWTEKKRESAKQRKERMIKRALRKESSHLSSISSSNPVPPEPCDEVEVESTPIEINDHEDELIDKCDASTMTSTPLFAVILDIKSEYLVLDILPDGKSGPSISTSKVTMII</sequence>
<evidence type="ECO:0000313" key="8">
    <source>
        <dbReference type="RefSeq" id="XP_028145079.1"/>
    </source>
</evidence>